<organism evidence="10 11">
    <name type="scientific">Vibrio qinghaiensis</name>
    <dbReference type="NCBI Taxonomy" id="2025808"/>
    <lineage>
        <taxon>Bacteria</taxon>
        <taxon>Pseudomonadati</taxon>
        <taxon>Pseudomonadota</taxon>
        <taxon>Gammaproteobacteria</taxon>
        <taxon>Vibrionales</taxon>
        <taxon>Vibrionaceae</taxon>
        <taxon>Vibrio</taxon>
    </lineage>
</organism>
<dbReference type="SUPFAM" id="SSF52540">
    <property type="entry name" value="P-loop containing nucleoside triphosphate hydrolases"/>
    <property type="match status" value="1"/>
</dbReference>
<evidence type="ECO:0000313" key="11">
    <source>
        <dbReference type="Proteomes" id="UP000215148"/>
    </source>
</evidence>
<evidence type="ECO:0000256" key="2">
    <source>
        <dbReference type="ARBA" id="ARBA00022801"/>
    </source>
</evidence>
<evidence type="ECO:0000256" key="6">
    <source>
        <dbReference type="RuleBase" id="RU000492"/>
    </source>
</evidence>
<dbReference type="CDD" id="cd00268">
    <property type="entry name" value="DEADc"/>
    <property type="match status" value="1"/>
</dbReference>
<dbReference type="KEGG" id="vqi:CCZ37_13660"/>
<dbReference type="Pfam" id="PF00271">
    <property type="entry name" value="Helicase_C"/>
    <property type="match status" value="1"/>
</dbReference>
<dbReference type="GO" id="GO:0016787">
    <property type="term" value="F:hydrolase activity"/>
    <property type="evidence" value="ECO:0007669"/>
    <property type="project" value="UniProtKB-KW"/>
</dbReference>
<dbReference type="EMBL" id="CP022742">
    <property type="protein sequence ID" value="ASU23643.1"/>
    <property type="molecule type" value="Genomic_DNA"/>
</dbReference>
<dbReference type="Pfam" id="PF00270">
    <property type="entry name" value="DEAD"/>
    <property type="match status" value="1"/>
</dbReference>
<dbReference type="SMART" id="SM00490">
    <property type="entry name" value="HELICc"/>
    <property type="match status" value="1"/>
</dbReference>
<dbReference type="SMART" id="SM00487">
    <property type="entry name" value="DEXDc"/>
    <property type="match status" value="1"/>
</dbReference>
<feature type="region of interest" description="Disordered" evidence="7">
    <location>
        <begin position="367"/>
        <end position="408"/>
    </location>
</feature>
<proteinExistence type="inferred from homology"/>
<name>A0A223N1Q4_9VIBR</name>
<evidence type="ECO:0000256" key="5">
    <source>
        <dbReference type="ARBA" id="ARBA00038437"/>
    </source>
</evidence>
<dbReference type="PROSITE" id="PS51192">
    <property type="entry name" value="HELICASE_ATP_BIND_1"/>
    <property type="match status" value="1"/>
</dbReference>
<dbReference type="InterPro" id="IPR001650">
    <property type="entry name" value="Helicase_C-like"/>
</dbReference>
<dbReference type="InterPro" id="IPR027417">
    <property type="entry name" value="P-loop_NTPase"/>
</dbReference>
<comment type="similarity">
    <text evidence="5 6">Belongs to the DEAD box helicase family.</text>
</comment>
<keyword evidence="3 6" id="KW-0347">Helicase</keyword>
<dbReference type="PROSITE" id="PS51194">
    <property type="entry name" value="HELICASE_CTER"/>
    <property type="match status" value="1"/>
</dbReference>
<gene>
    <name evidence="10" type="ORF">CCZ37_13660</name>
</gene>
<dbReference type="InterPro" id="IPR011545">
    <property type="entry name" value="DEAD/DEAH_box_helicase_dom"/>
</dbReference>
<dbReference type="InterPro" id="IPR044742">
    <property type="entry name" value="DEAD/DEAH_RhlB"/>
</dbReference>
<dbReference type="RefSeq" id="WP_094500934.1">
    <property type="nucleotide sequence ID" value="NZ_CAWNHI010000002.1"/>
</dbReference>
<dbReference type="GO" id="GO:0003724">
    <property type="term" value="F:RNA helicase activity"/>
    <property type="evidence" value="ECO:0007669"/>
    <property type="project" value="TreeGrafter"/>
</dbReference>
<evidence type="ECO:0000259" key="8">
    <source>
        <dbReference type="PROSITE" id="PS51192"/>
    </source>
</evidence>
<evidence type="ECO:0000256" key="3">
    <source>
        <dbReference type="ARBA" id="ARBA00022806"/>
    </source>
</evidence>
<evidence type="ECO:0000256" key="1">
    <source>
        <dbReference type="ARBA" id="ARBA00022741"/>
    </source>
</evidence>
<feature type="domain" description="Helicase ATP-binding" evidence="8">
    <location>
        <begin position="31"/>
        <end position="201"/>
    </location>
</feature>
<dbReference type="PANTHER" id="PTHR47959">
    <property type="entry name" value="ATP-DEPENDENT RNA HELICASE RHLE-RELATED"/>
    <property type="match status" value="1"/>
</dbReference>
<reference evidence="10 11" key="1">
    <citation type="submission" date="2017-08" db="EMBL/GenBank/DDBJ databases">
        <title>The Vibrio qinghaiensis sp.-Q67 is a luminous bacteria isolated firstly from Qinghai lake, Qinghai province, China, which has been proved to be very sensitive to detect environmental and food pollutants. Therefore, complete genome analysis of V. qinghaiensis sp.-Q67 highlights the potential application of this strain on detection of hazards in the contaminated environments.</title>
        <authorList>
            <person name="Gong L."/>
        </authorList>
    </citation>
    <scope>NUCLEOTIDE SEQUENCE [LARGE SCALE GENOMIC DNA]</scope>
    <source>
        <strain evidence="10 11">Q67</strain>
    </source>
</reference>
<protein>
    <submittedName>
        <fullName evidence="10">DEAD/DEAH box helicase</fullName>
    </submittedName>
</protein>
<dbReference type="Proteomes" id="UP000215148">
    <property type="component" value="Chromosome 2"/>
</dbReference>
<dbReference type="InterPro" id="IPR000629">
    <property type="entry name" value="RNA-helicase_DEAD-box_CS"/>
</dbReference>
<accession>A0A223N1Q4</accession>
<keyword evidence="1 6" id="KW-0547">Nucleotide-binding</keyword>
<dbReference type="AlphaFoldDB" id="A0A223N1Q4"/>
<dbReference type="InterPro" id="IPR050079">
    <property type="entry name" value="DEAD_box_RNA_helicase"/>
</dbReference>
<evidence type="ECO:0000256" key="7">
    <source>
        <dbReference type="SAM" id="MobiDB-lite"/>
    </source>
</evidence>
<keyword evidence="11" id="KW-1185">Reference proteome</keyword>
<dbReference type="GO" id="GO:0005829">
    <property type="term" value="C:cytosol"/>
    <property type="evidence" value="ECO:0007669"/>
    <property type="project" value="TreeGrafter"/>
</dbReference>
<dbReference type="PANTHER" id="PTHR47959:SF2">
    <property type="entry name" value="ATP-DEPENDENT RNA HELICASE DEAD BOX FAMILY"/>
    <property type="match status" value="1"/>
</dbReference>
<evidence type="ECO:0000259" key="9">
    <source>
        <dbReference type="PROSITE" id="PS51194"/>
    </source>
</evidence>
<dbReference type="Gene3D" id="3.40.50.300">
    <property type="entry name" value="P-loop containing nucleotide triphosphate hydrolases"/>
    <property type="match status" value="2"/>
</dbReference>
<dbReference type="PROSITE" id="PS00039">
    <property type="entry name" value="DEAD_ATP_HELICASE"/>
    <property type="match status" value="1"/>
</dbReference>
<dbReference type="InterPro" id="IPR014001">
    <property type="entry name" value="Helicase_ATP-bd"/>
</dbReference>
<evidence type="ECO:0000256" key="4">
    <source>
        <dbReference type="ARBA" id="ARBA00022840"/>
    </source>
</evidence>
<keyword evidence="4 6" id="KW-0067">ATP-binding</keyword>
<dbReference type="CDD" id="cd18787">
    <property type="entry name" value="SF2_C_DEAD"/>
    <property type="match status" value="1"/>
</dbReference>
<evidence type="ECO:0000313" key="10">
    <source>
        <dbReference type="EMBL" id="ASU23643.1"/>
    </source>
</evidence>
<dbReference type="GO" id="GO:0005524">
    <property type="term" value="F:ATP binding"/>
    <property type="evidence" value="ECO:0007669"/>
    <property type="project" value="UniProtKB-KW"/>
</dbReference>
<feature type="domain" description="Helicase C-terminal" evidence="9">
    <location>
        <begin position="205"/>
        <end position="377"/>
    </location>
</feature>
<sequence length="408" mass="44218">MNFSKLNLSVPLMAALPASRHTATKIQQLAIPAVLSGQDVLAFAQTGSGKTLAYGLPLLQQIEINTLEIQLVVIVPTRELAQQVSQELSAVASKMGISLCTLCGGVAQEEQLAQLAKLPHLIVATPGRLLDLLIQQLISLESMHCVVLDEADRLLEMGFWPDVQRLLSFMPQTKQTLLFSATLAADLEQMALAVLSNPVKIEANQANQVVEEIEEQLYLVNKGSKAQALIALIKQRAGQQVLVFISARDSADAVAKKLLKAGIRAAALHGEKDQVIREQTLADFKANQVDVLVATDLLARGIHIDALPVVINFDLPPSAPVYIHRVGRTARAGQGGVAISLVCHGESQALEAIRSLTQRALPLQALSDFPVTDQPTSGEPKRKPRDKQANRRSAQKRSVKQFQQKTSH</sequence>
<dbReference type="GO" id="GO:0003676">
    <property type="term" value="F:nucleic acid binding"/>
    <property type="evidence" value="ECO:0007669"/>
    <property type="project" value="InterPro"/>
</dbReference>
<keyword evidence="2 6" id="KW-0378">Hydrolase</keyword>